<sequence>MDSINSSGHIRKFTGRVVNGRGLGTHRMLTLQEFFSKHNLEIFPGTLNVVLKTPIQFNKDRCAYNYRNQFFFWPITVNGISCLVYRWSQCPMHILEIVATTKLRDRFSGEDVRIEIEASLLQKLTATNLYLWNLSWKGREKLYYRDSIYTNLLGKFQNSTFRFKRFFGIKK</sequence>
<gene>
    <name evidence="5" type="ORF">ALE3EI_2416</name>
</gene>
<dbReference type="EMBL" id="CP052909">
    <property type="protein sequence ID" value="QNJ98954.1"/>
    <property type="molecule type" value="Genomic_DNA"/>
</dbReference>
<dbReference type="Gene3D" id="2.40.30.30">
    <property type="entry name" value="Riboflavin kinase-like"/>
    <property type="match status" value="1"/>
</dbReference>
<evidence type="ECO:0000256" key="3">
    <source>
        <dbReference type="ARBA" id="ARBA00022679"/>
    </source>
</evidence>
<reference evidence="5 6" key="1">
    <citation type="submission" date="2020-04" db="EMBL/GenBank/DDBJ databases">
        <title>Genome sequence of Altibacter aquimarinus strain ALE3EI.</title>
        <authorList>
            <person name="Oh H.-M."/>
            <person name="Jang D."/>
        </authorList>
    </citation>
    <scope>NUCLEOTIDE SEQUENCE [LARGE SCALE GENOMIC DNA]</scope>
    <source>
        <strain evidence="5 6">ALE3EI</strain>
    </source>
</reference>
<dbReference type="GO" id="GO:0000166">
    <property type="term" value="F:nucleotide binding"/>
    <property type="evidence" value="ECO:0007669"/>
    <property type="project" value="UniProtKB-KW"/>
</dbReference>
<evidence type="ECO:0000256" key="1">
    <source>
        <dbReference type="ARBA" id="ARBA00022630"/>
    </source>
</evidence>
<dbReference type="SUPFAM" id="SSF82114">
    <property type="entry name" value="Riboflavin kinase-like"/>
    <property type="match status" value="1"/>
</dbReference>
<dbReference type="KEGG" id="alti:ALE3EI_2416"/>
<accession>A0A7G8PX88</accession>
<evidence type="ECO:0000313" key="6">
    <source>
        <dbReference type="Proteomes" id="UP000515514"/>
    </source>
</evidence>
<keyword evidence="1" id="KW-0285">Flavoprotein</keyword>
<name>A0A7G8PX88_9FLAO</name>
<dbReference type="GO" id="GO:0009231">
    <property type="term" value="P:riboflavin biosynthetic process"/>
    <property type="evidence" value="ECO:0007669"/>
    <property type="project" value="InterPro"/>
</dbReference>
<dbReference type="Proteomes" id="UP000515514">
    <property type="component" value="Chromosome"/>
</dbReference>
<dbReference type="InterPro" id="IPR023465">
    <property type="entry name" value="Riboflavin_kinase_dom_sf"/>
</dbReference>
<dbReference type="RefSeq" id="WP_186989033.1">
    <property type="nucleotide sequence ID" value="NZ_CP052909.1"/>
</dbReference>
<dbReference type="AlphaFoldDB" id="A0A7G8PX88"/>
<proteinExistence type="predicted"/>
<keyword evidence="6" id="KW-1185">Reference proteome</keyword>
<evidence type="ECO:0000256" key="4">
    <source>
        <dbReference type="ARBA" id="ARBA00022741"/>
    </source>
</evidence>
<dbReference type="GO" id="GO:0008531">
    <property type="term" value="F:riboflavin kinase activity"/>
    <property type="evidence" value="ECO:0007669"/>
    <property type="project" value="InterPro"/>
</dbReference>
<protein>
    <submittedName>
        <fullName evidence="5">Uncharacterized protein</fullName>
    </submittedName>
</protein>
<keyword evidence="2" id="KW-0288">FMN</keyword>
<organism evidence="5 6">
    <name type="scientific">Constantimarinum furrinae</name>
    <dbReference type="NCBI Taxonomy" id="2562285"/>
    <lineage>
        <taxon>Bacteria</taxon>
        <taxon>Pseudomonadati</taxon>
        <taxon>Bacteroidota</taxon>
        <taxon>Flavobacteriia</taxon>
        <taxon>Flavobacteriales</taxon>
        <taxon>Flavobacteriaceae</taxon>
        <taxon>Altibacter/Constantimarinum group</taxon>
        <taxon>Constantimarinum</taxon>
    </lineage>
</organism>
<evidence type="ECO:0000256" key="2">
    <source>
        <dbReference type="ARBA" id="ARBA00022643"/>
    </source>
</evidence>
<keyword evidence="4" id="KW-0547">Nucleotide-binding</keyword>
<evidence type="ECO:0000313" key="5">
    <source>
        <dbReference type="EMBL" id="QNJ98954.1"/>
    </source>
</evidence>
<keyword evidence="3" id="KW-0808">Transferase</keyword>